<keyword evidence="3" id="KW-1185">Reference proteome</keyword>
<proteinExistence type="predicted"/>
<gene>
    <name evidence="2" type="ORF">KFL_002590070</name>
</gene>
<evidence type="ECO:0000259" key="1">
    <source>
        <dbReference type="PROSITE" id="PS50918"/>
    </source>
</evidence>
<feature type="domain" description="WWE" evidence="1">
    <location>
        <begin position="1"/>
        <end position="82"/>
    </location>
</feature>
<dbReference type="Proteomes" id="UP000054558">
    <property type="component" value="Unassembled WGS sequence"/>
</dbReference>
<evidence type="ECO:0000313" key="2">
    <source>
        <dbReference type="EMBL" id="GAQ85879.1"/>
    </source>
</evidence>
<dbReference type="InterPro" id="IPR037197">
    <property type="entry name" value="WWE_dom_sf"/>
</dbReference>
<dbReference type="SUPFAM" id="SSF117839">
    <property type="entry name" value="WWE domain"/>
    <property type="match status" value="1"/>
</dbReference>
<dbReference type="InterPro" id="IPR004170">
    <property type="entry name" value="WWE_dom"/>
</dbReference>
<protein>
    <recommendedName>
        <fullName evidence="1">WWE domain-containing protein</fullName>
    </recommendedName>
</protein>
<evidence type="ECO:0000313" key="3">
    <source>
        <dbReference type="Proteomes" id="UP000054558"/>
    </source>
</evidence>
<accession>A0A1Y1I8Z2</accession>
<dbReference type="EMBL" id="DF237208">
    <property type="protein sequence ID" value="GAQ85879.1"/>
    <property type="molecule type" value="Genomic_DNA"/>
</dbReference>
<dbReference type="Gene3D" id="3.30.720.50">
    <property type="match status" value="1"/>
</dbReference>
<organism evidence="2 3">
    <name type="scientific">Klebsormidium nitens</name>
    <name type="common">Green alga</name>
    <name type="synonym">Ulothrix nitens</name>
    <dbReference type="NCBI Taxonomy" id="105231"/>
    <lineage>
        <taxon>Eukaryota</taxon>
        <taxon>Viridiplantae</taxon>
        <taxon>Streptophyta</taxon>
        <taxon>Klebsormidiophyceae</taxon>
        <taxon>Klebsormidiales</taxon>
        <taxon>Klebsormidiaceae</taxon>
        <taxon>Klebsormidium</taxon>
    </lineage>
</organism>
<dbReference type="AlphaFoldDB" id="A0A1Y1I8Z2"/>
<dbReference type="OMA" id="VIRVEYT"/>
<name>A0A1Y1I8Z2_KLENI</name>
<dbReference type="OrthoDB" id="2012651at2759"/>
<dbReference type="Pfam" id="PF02825">
    <property type="entry name" value="WWE"/>
    <property type="match status" value="1"/>
</dbReference>
<reference evidence="2 3" key="1">
    <citation type="journal article" date="2014" name="Nat. Commun.">
        <title>Klebsormidium flaccidum genome reveals primary factors for plant terrestrial adaptation.</title>
        <authorList>
            <person name="Hori K."/>
            <person name="Maruyama F."/>
            <person name="Fujisawa T."/>
            <person name="Togashi T."/>
            <person name="Yamamoto N."/>
            <person name="Seo M."/>
            <person name="Sato S."/>
            <person name="Yamada T."/>
            <person name="Mori H."/>
            <person name="Tajima N."/>
            <person name="Moriyama T."/>
            <person name="Ikeuchi M."/>
            <person name="Watanabe M."/>
            <person name="Wada H."/>
            <person name="Kobayashi K."/>
            <person name="Saito M."/>
            <person name="Masuda T."/>
            <person name="Sasaki-Sekimoto Y."/>
            <person name="Mashiguchi K."/>
            <person name="Awai K."/>
            <person name="Shimojima M."/>
            <person name="Masuda S."/>
            <person name="Iwai M."/>
            <person name="Nobusawa T."/>
            <person name="Narise T."/>
            <person name="Kondo S."/>
            <person name="Saito H."/>
            <person name="Sato R."/>
            <person name="Murakawa M."/>
            <person name="Ihara Y."/>
            <person name="Oshima-Yamada Y."/>
            <person name="Ohtaka K."/>
            <person name="Satoh M."/>
            <person name="Sonobe K."/>
            <person name="Ishii M."/>
            <person name="Ohtani R."/>
            <person name="Kanamori-Sato M."/>
            <person name="Honoki R."/>
            <person name="Miyazaki D."/>
            <person name="Mochizuki H."/>
            <person name="Umetsu J."/>
            <person name="Higashi K."/>
            <person name="Shibata D."/>
            <person name="Kamiya Y."/>
            <person name="Sato N."/>
            <person name="Nakamura Y."/>
            <person name="Tabata S."/>
            <person name="Ida S."/>
            <person name="Kurokawa K."/>
            <person name="Ohta H."/>
        </authorList>
    </citation>
    <scope>NUCLEOTIDE SEQUENCE [LARGE SCALE GENOMIC DNA]</scope>
    <source>
        <strain evidence="2 3">NIES-2285</strain>
    </source>
</reference>
<sequence>MCIYGTIPDPVAVGVWFRDDYEWRLYDVTSAQLIKTAYVDAEKKLDLTIKSAVHTGGARYTVDLRTMRQTNCASGMQRPVKINMPEAAAVVHASKGVPMTNGVQSADETSEPESVISSELPTANGYVTVSIAF</sequence>
<dbReference type="PROSITE" id="PS50918">
    <property type="entry name" value="WWE"/>
    <property type="match status" value="1"/>
</dbReference>